<feature type="region of interest" description="Disordered" evidence="1">
    <location>
        <begin position="1"/>
        <end position="58"/>
    </location>
</feature>
<dbReference type="EMBL" id="GBRH01222350">
    <property type="protein sequence ID" value="JAD75545.1"/>
    <property type="molecule type" value="Transcribed_RNA"/>
</dbReference>
<feature type="compositionally biased region" description="Basic residues" evidence="1">
    <location>
        <begin position="49"/>
        <end position="58"/>
    </location>
</feature>
<name>A0A0A9CQ69_ARUDO</name>
<evidence type="ECO:0000256" key="1">
    <source>
        <dbReference type="SAM" id="MobiDB-lite"/>
    </source>
</evidence>
<accession>A0A0A9CQ69</accession>
<sequence>MAGPASSAPSAAAAPRCRGTRAAPGATASVTGARPVAAGSAQPHDEVGRRRRCGGFSA</sequence>
<evidence type="ECO:0000313" key="2">
    <source>
        <dbReference type="EMBL" id="JAD75545.1"/>
    </source>
</evidence>
<organism evidence="2">
    <name type="scientific">Arundo donax</name>
    <name type="common">Giant reed</name>
    <name type="synonym">Donax arundinaceus</name>
    <dbReference type="NCBI Taxonomy" id="35708"/>
    <lineage>
        <taxon>Eukaryota</taxon>
        <taxon>Viridiplantae</taxon>
        <taxon>Streptophyta</taxon>
        <taxon>Embryophyta</taxon>
        <taxon>Tracheophyta</taxon>
        <taxon>Spermatophyta</taxon>
        <taxon>Magnoliopsida</taxon>
        <taxon>Liliopsida</taxon>
        <taxon>Poales</taxon>
        <taxon>Poaceae</taxon>
        <taxon>PACMAD clade</taxon>
        <taxon>Arundinoideae</taxon>
        <taxon>Arundineae</taxon>
        <taxon>Arundo</taxon>
    </lineage>
</organism>
<reference evidence="2" key="1">
    <citation type="submission" date="2014-09" db="EMBL/GenBank/DDBJ databases">
        <authorList>
            <person name="Magalhaes I.L.F."/>
            <person name="Oliveira U."/>
            <person name="Santos F.R."/>
            <person name="Vidigal T.H.D.A."/>
            <person name="Brescovit A.D."/>
            <person name="Santos A.J."/>
        </authorList>
    </citation>
    <scope>NUCLEOTIDE SEQUENCE</scope>
    <source>
        <tissue evidence="2">Shoot tissue taken approximately 20 cm above the soil surface</tissue>
    </source>
</reference>
<protein>
    <submittedName>
        <fullName evidence="2">Lon1</fullName>
    </submittedName>
</protein>
<proteinExistence type="predicted"/>
<feature type="compositionally biased region" description="Low complexity" evidence="1">
    <location>
        <begin position="1"/>
        <end position="15"/>
    </location>
</feature>
<dbReference type="AlphaFoldDB" id="A0A0A9CQ69"/>
<reference evidence="2" key="2">
    <citation type="journal article" date="2015" name="Data Brief">
        <title>Shoot transcriptome of the giant reed, Arundo donax.</title>
        <authorList>
            <person name="Barrero R.A."/>
            <person name="Guerrero F.D."/>
            <person name="Moolhuijzen P."/>
            <person name="Goolsby J.A."/>
            <person name="Tidwell J."/>
            <person name="Bellgard S.E."/>
            <person name="Bellgard M.I."/>
        </authorList>
    </citation>
    <scope>NUCLEOTIDE SEQUENCE</scope>
    <source>
        <tissue evidence="2">Shoot tissue taken approximately 20 cm above the soil surface</tissue>
    </source>
</reference>